<accession>A0A2A2H658</accession>
<evidence type="ECO:0000313" key="2">
    <source>
        <dbReference type="Proteomes" id="UP000217784"/>
    </source>
</evidence>
<gene>
    <name evidence="1" type="ORF">ASJ80_10530</name>
</gene>
<comment type="caution">
    <text evidence="1">The sequence shown here is derived from an EMBL/GenBank/DDBJ whole genome shotgun (WGS) entry which is preliminary data.</text>
</comment>
<dbReference type="OrthoDB" id="379283at2157"/>
<dbReference type="Proteomes" id="UP000217784">
    <property type="component" value="Unassembled WGS sequence"/>
</dbReference>
<dbReference type="RefSeq" id="WP_069582069.1">
    <property type="nucleotide sequence ID" value="NZ_LMVM01000012.1"/>
</dbReference>
<reference evidence="1 2" key="1">
    <citation type="journal article" date="2017" name="BMC Genomics">
        <title>Genomic analysis of methanogenic archaea reveals a shift towards energy conservation.</title>
        <authorList>
            <person name="Gilmore S.P."/>
            <person name="Henske J.K."/>
            <person name="Sexton J.A."/>
            <person name="Solomon K.V."/>
            <person name="Seppala S."/>
            <person name="Yoo J.I."/>
            <person name="Huyett L.M."/>
            <person name="Pressman A."/>
            <person name="Cogan J.Z."/>
            <person name="Kivenson V."/>
            <person name="Peng X."/>
            <person name="Tan Y."/>
            <person name="Valentine D.L."/>
            <person name="O'Malley M.A."/>
        </authorList>
    </citation>
    <scope>NUCLEOTIDE SEQUENCE [LARGE SCALE GENOMIC DNA]</scope>
    <source>
        <strain evidence="1 2">M.o.H.</strain>
    </source>
</reference>
<name>A0A2A2H658_METBR</name>
<sequence>MKQKILIVGILLIAGLLLASPASAATSVDKNTHNVYSTKFHCYGSMTHVTYKISASHYRTYVYIKYKNGKDGKLQIDLTKPSSNKIKMTVLQRTDWGNSYNTKYIYTSWSVYKFYFSYFKYVLRSMTS</sequence>
<organism evidence="1 2">
    <name type="scientific">Methanobacterium bryantii</name>
    <dbReference type="NCBI Taxonomy" id="2161"/>
    <lineage>
        <taxon>Archaea</taxon>
        <taxon>Methanobacteriati</taxon>
        <taxon>Methanobacteriota</taxon>
        <taxon>Methanomada group</taxon>
        <taxon>Methanobacteria</taxon>
        <taxon>Methanobacteriales</taxon>
        <taxon>Methanobacteriaceae</taxon>
        <taxon>Methanobacterium</taxon>
    </lineage>
</organism>
<keyword evidence="2" id="KW-1185">Reference proteome</keyword>
<dbReference type="EMBL" id="LMVM01000012">
    <property type="protein sequence ID" value="PAV04743.1"/>
    <property type="molecule type" value="Genomic_DNA"/>
</dbReference>
<evidence type="ECO:0000313" key="1">
    <source>
        <dbReference type="EMBL" id="PAV04743.1"/>
    </source>
</evidence>
<dbReference type="AlphaFoldDB" id="A0A2A2H658"/>
<proteinExistence type="predicted"/>
<protein>
    <submittedName>
        <fullName evidence="1">Uncharacterized protein</fullName>
    </submittedName>
</protein>